<dbReference type="Proteomes" id="UP001589734">
    <property type="component" value="Unassembled WGS sequence"/>
</dbReference>
<dbReference type="PANTHER" id="PTHR43280">
    <property type="entry name" value="ARAC-FAMILY TRANSCRIPTIONAL REGULATOR"/>
    <property type="match status" value="1"/>
</dbReference>
<dbReference type="EMBL" id="JBHLYW010000009">
    <property type="protein sequence ID" value="MFC0077866.1"/>
    <property type="molecule type" value="Genomic_DNA"/>
</dbReference>
<reference evidence="5 6" key="1">
    <citation type="submission" date="2024-09" db="EMBL/GenBank/DDBJ databases">
        <authorList>
            <person name="Sun Q."/>
            <person name="Mori K."/>
        </authorList>
    </citation>
    <scope>NUCLEOTIDE SEQUENCE [LARGE SCALE GENOMIC DNA]</scope>
    <source>
        <strain evidence="5 6">CGMCC 1.12926</strain>
    </source>
</reference>
<dbReference type="RefSeq" id="WP_379686480.1">
    <property type="nucleotide sequence ID" value="NZ_JBHLYW010000009.1"/>
</dbReference>
<dbReference type="SMART" id="SM00342">
    <property type="entry name" value="HTH_ARAC"/>
    <property type="match status" value="1"/>
</dbReference>
<dbReference type="InterPro" id="IPR009057">
    <property type="entry name" value="Homeodomain-like_sf"/>
</dbReference>
<evidence type="ECO:0000256" key="1">
    <source>
        <dbReference type="ARBA" id="ARBA00023015"/>
    </source>
</evidence>
<evidence type="ECO:0000313" key="5">
    <source>
        <dbReference type="EMBL" id="MFC0077866.1"/>
    </source>
</evidence>
<dbReference type="InterPro" id="IPR018060">
    <property type="entry name" value="HTH_AraC"/>
</dbReference>
<feature type="domain" description="HTH araC/xylS-type" evidence="4">
    <location>
        <begin position="194"/>
        <end position="295"/>
    </location>
</feature>
<dbReference type="Pfam" id="PF12833">
    <property type="entry name" value="HTH_18"/>
    <property type="match status" value="1"/>
</dbReference>
<dbReference type="Gene3D" id="1.10.10.60">
    <property type="entry name" value="Homeodomain-like"/>
    <property type="match status" value="2"/>
</dbReference>
<name>A0ABV6BR12_9FLAO</name>
<keyword evidence="1" id="KW-0805">Transcription regulation</keyword>
<proteinExistence type="predicted"/>
<sequence length="298" mass="34649">MKHYKTITELYTANGFPAPENALLGLVTFDDIRDCSFAETEFTLGFYKIALKKVKSGTVNYGKTKYDHDNGSMFFLKPNQIIQMNDIELTEKGFMIYIHEDFLFSHSLHSAIQKYAFFDYEANEALHLSPNEEETLWDLFHKIRGEYYNNQDEYSRDIILTHIDSILKYSQRYYRRQFINRAPISGTTVSKFNEILKDYFESGKLQKDGLPSVKYMASELSLSARYLSDLLKQETGKTALEHIHISLVMEAKNLLLSTDNTIAETAYRLGFENPPYFSRLFKKEVGLTPKEFRESSLN</sequence>
<keyword evidence="3" id="KW-0804">Transcription</keyword>
<dbReference type="SUPFAM" id="SSF46689">
    <property type="entry name" value="Homeodomain-like"/>
    <property type="match status" value="1"/>
</dbReference>
<evidence type="ECO:0000256" key="3">
    <source>
        <dbReference type="ARBA" id="ARBA00023163"/>
    </source>
</evidence>
<dbReference type="PANTHER" id="PTHR43280:SF32">
    <property type="entry name" value="TRANSCRIPTIONAL REGULATORY PROTEIN"/>
    <property type="match status" value="1"/>
</dbReference>
<dbReference type="InterPro" id="IPR020449">
    <property type="entry name" value="Tscrpt_reg_AraC-type_HTH"/>
</dbReference>
<dbReference type="PROSITE" id="PS01124">
    <property type="entry name" value="HTH_ARAC_FAMILY_2"/>
    <property type="match status" value="1"/>
</dbReference>
<keyword evidence="6" id="KW-1185">Reference proteome</keyword>
<organism evidence="5 6">
    <name type="scientific">Flavobacterium procerum</name>
    <dbReference type="NCBI Taxonomy" id="1455569"/>
    <lineage>
        <taxon>Bacteria</taxon>
        <taxon>Pseudomonadati</taxon>
        <taxon>Bacteroidota</taxon>
        <taxon>Flavobacteriia</taxon>
        <taxon>Flavobacteriales</taxon>
        <taxon>Flavobacteriaceae</taxon>
        <taxon>Flavobacterium</taxon>
    </lineage>
</organism>
<protein>
    <submittedName>
        <fullName evidence="5">Helix-turn-helix domain-containing protein</fullName>
    </submittedName>
</protein>
<evidence type="ECO:0000259" key="4">
    <source>
        <dbReference type="PROSITE" id="PS01124"/>
    </source>
</evidence>
<accession>A0ABV6BR12</accession>
<dbReference type="PRINTS" id="PR00032">
    <property type="entry name" value="HTHARAC"/>
</dbReference>
<gene>
    <name evidence="5" type="ORF">ACFFLS_12520</name>
</gene>
<evidence type="ECO:0000313" key="6">
    <source>
        <dbReference type="Proteomes" id="UP001589734"/>
    </source>
</evidence>
<comment type="caution">
    <text evidence="5">The sequence shown here is derived from an EMBL/GenBank/DDBJ whole genome shotgun (WGS) entry which is preliminary data.</text>
</comment>
<evidence type="ECO:0000256" key="2">
    <source>
        <dbReference type="ARBA" id="ARBA00023125"/>
    </source>
</evidence>
<keyword evidence="2" id="KW-0238">DNA-binding</keyword>